<dbReference type="eggNOG" id="KOG2512">
    <property type="taxonomic scope" value="Eukaryota"/>
</dbReference>
<dbReference type="Proteomes" id="UP000006671">
    <property type="component" value="Unassembled WGS sequence"/>
</dbReference>
<keyword evidence="11" id="KW-0449">Lipoprotein</keyword>
<keyword evidence="8 12" id="KW-0342">GTP-binding</keyword>
<keyword evidence="6" id="KW-0519">Myristate</keyword>
<evidence type="ECO:0000256" key="12">
    <source>
        <dbReference type="PIRSR" id="PIRSR037947-1"/>
    </source>
</evidence>
<evidence type="ECO:0000256" key="13">
    <source>
        <dbReference type="PIRSR" id="PIRSR037947-2"/>
    </source>
</evidence>
<reference evidence="16 17" key="1">
    <citation type="journal article" date="2010" name="Cell">
        <title>The genome of Naegleria gruberi illuminates early eukaryotic versatility.</title>
        <authorList>
            <person name="Fritz-Laylin L.K."/>
            <person name="Prochnik S.E."/>
            <person name="Ginger M.L."/>
            <person name="Dacks J.B."/>
            <person name="Carpenter M.L."/>
            <person name="Field M.C."/>
            <person name="Kuo A."/>
            <person name="Paredez A."/>
            <person name="Chapman J."/>
            <person name="Pham J."/>
            <person name="Shu S."/>
            <person name="Neupane R."/>
            <person name="Cipriano M."/>
            <person name="Mancuso J."/>
            <person name="Tu H."/>
            <person name="Salamov A."/>
            <person name="Lindquist E."/>
            <person name="Shapiro H."/>
            <person name="Lucas S."/>
            <person name="Grigoriev I.V."/>
            <person name="Cande W.Z."/>
            <person name="Fulton C."/>
            <person name="Rokhsar D.S."/>
            <person name="Dawson S.C."/>
        </authorList>
    </citation>
    <scope>NUCLEOTIDE SEQUENCE [LARGE SCALE GENOMIC DNA]</scope>
    <source>
        <strain evidence="16 17">NEG-M</strain>
    </source>
</reference>
<dbReference type="OMA" id="QIFIDSC"/>
<feature type="binding site" evidence="12">
    <location>
        <begin position="118"/>
        <end position="119"/>
    </location>
    <ligand>
        <name>GTP</name>
        <dbReference type="ChEBI" id="CHEBI:37565"/>
    </ligand>
</feature>
<feature type="region of interest" description="Disordered" evidence="14">
    <location>
        <begin position="1"/>
        <end position="29"/>
    </location>
</feature>
<dbReference type="PROSITE" id="PS51329">
    <property type="entry name" value="C_CAP_COFACTOR_C"/>
    <property type="match status" value="1"/>
</dbReference>
<evidence type="ECO:0000313" key="17">
    <source>
        <dbReference type="Proteomes" id="UP000006671"/>
    </source>
</evidence>
<dbReference type="Gene3D" id="3.30.70.141">
    <property type="entry name" value="Nucleoside diphosphate kinase-like domain"/>
    <property type="match status" value="1"/>
</dbReference>
<gene>
    <name evidence="16" type="ORF">NAEGRDRAFT_64818</name>
</gene>
<dbReference type="Gene3D" id="2.160.20.70">
    <property type="match status" value="1"/>
</dbReference>
<dbReference type="STRING" id="5762.D2V7I7"/>
<evidence type="ECO:0000313" key="16">
    <source>
        <dbReference type="EMBL" id="EFC47385.1"/>
    </source>
</evidence>
<dbReference type="EMBL" id="GG738855">
    <property type="protein sequence ID" value="EFC47385.1"/>
    <property type="molecule type" value="Genomic_DNA"/>
</dbReference>
<dbReference type="GO" id="GO:0006892">
    <property type="term" value="P:post-Golgi vesicle-mediated transport"/>
    <property type="evidence" value="ECO:0007669"/>
    <property type="project" value="TreeGrafter"/>
</dbReference>
<dbReference type="Pfam" id="PF07986">
    <property type="entry name" value="TBCC"/>
    <property type="match status" value="1"/>
</dbReference>
<sequence length="362" mass="40846">MGCLQTKDSSSKSTEKTTTPDFTANKNSSSAPLQYVWSHEAQKEKTPKEIDFSKLKAEDFLLSGFQDRVVLRTSGQILGQAMNIDKCKNCDFYLLDNSSQIFIDSCDDCRFFIGPCSGSIFIRTSKNVKMIVACQQFRTRDCHNLEVSIFSGTRPVIESSSNVTFSCFASNYIGLAKQFHESGLSVYNNHWNVVHDFTPQGGENYRFSTSRSKITDWMKPLSSMPETGISKDEETENEKSCPIPPTKLKENVPSNVIIFLPGRYNDAEQFLPKVVSEVIHTKEHKFSKPEIDLIFDKSENCSSTKQEIAKGPIIAIGTNLSSSELRTRASQIVSPETFYIPENEAEAKYMANYFFNVHRIEV</sequence>
<name>D2V7I7_NAEGR</name>
<dbReference type="SMART" id="SM00673">
    <property type="entry name" value="CARP"/>
    <property type="match status" value="2"/>
</dbReference>
<keyword evidence="4" id="KW-0343">GTPase activation</keyword>
<dbReference type="GO" id="GO:0005929">
    <property type="term" value="C:cilium"/>
    <property type="evidence" value="ECO:0007669"/>
    <property type="project" value="TreeGrafter"/>
</dbReference>
<feature type="compositionally biased region" description="Polar residues" evidence="14">
    <location>
        <begin position="20"/>
        <end position="29"/>
    </location>
</feature>
<evidence type="ECO:0000256" key="11">
    <source>
        <dbReference type="ARBA" id="ARBA00023288"/>
    </source>
</evidence>
<dbReference type="InterPro" id="IPR006599">
    <property type="entry name" value="CARP_motif"/>
</dbReference>
<feature type="region of interest" description="Disordered" evidence="14">
    <location>
        <begin position="223"/>
        <end position="246"/>
    </location>
</feature>
<dbReference type="GO" id="GO:1990075">
    <property type="term" value="C:periciliary membrane compartment"/>
    <property type="evidence" value="ECO:0007669"/>
    <property type="project" value="TreeGrafter"/>
</dbReference>
<accession>D2V7I7</accession>
<feature type="lipid moiety-binding region" description="N-myristoyl glycine" evidence="13">
    <location>
        <position position="2"/>
    </location>
</feature>
<dbReference type="GeneID" id="8860376"/>
<comment type="subcellular location">
    <subcellularLocation>
        <location evidence="1">Cell membrane</location>
        <topology evidence="1">Lipid-anchor</topology>
        <orientation evidence="1">Cytoplasmic side</orientation>
    </subcellularLocation>
</comment>
<evidence type="ECO:0000256" key="9">
    <source>
        <dbReference type="ARBA" id="ARBA00023136"/>
    </source>
</evidence>
<dbReference type="GO" id="GO:0005096">
    <property type="term" value="F:GTPase activator activity"/>
    <property type="evidence" value="ECO:0007669"/>
    <property type="project" value="UniProtKB-KW"/>
</dbReference>
<evidence type="ECO:0000256" key="8">
    <source>
        <dbReference type="ARBA" id="ARBA00023134"/>
    </source>
</evidence>
<proteinExistence type="inferred from homology"/>
<keyword evidence="7 12" id="KW-0547">Nucleotide-binding</keyword>
<dbReference type="RefSeq" id="XP_002680129.1">
    <property type="nucleotide sequence ID" value="XM_002680083.1"/>
</dbReference>
<dbReference type="GO" id="GO:0005525">
    <property type="term" value="F:GTP binding"/>
    <property type="evidence" value="ECO:0007669"/>
    <property type="project" value="UniProtKB-KW"/>
</dbReference>
<keyword evidence="9" id="KW-0472">Membrane</keyword>
<dbReference type="PANTHER" id="PTHR15440">
    <property type="entry name" value="XRP2 PROTEIN"/>
    <property type="match status" value="1"/>
</dbReference>
<feature type="lipid moiety-binding region" description="S-palmitoyl cysteine" evidence="13">
    <location>
        <position position="3"/>
    </location>
</feature>
<evidence type="ECO:0000256" key="14">
    <source>
        <dbReference type="SAM" id="MobiDB-lite"/>
    </source>
</evidence>
<dbReference type="InterPro" id="IPR016098">
    <property type="entry name" value="CAP/MinC_C"/>
</dbReference>
<dbReference type="VEuPathDB" id="AmoebaDB:NAEGRDRAFT_64818"/>
<dbReference type="OrthoDB" id="194775at2759"/>
<comment type="similarity">
    <text evidence="2">Belongs to the TBCC family.</text>
</comment>
<dbReference type="KEGG" id="ngr:NAEGRDRAFT_64818"/>
<dbReference type="InterPro" id="IPR039093">
    <property type="entry name" value="XRP2"/>
</dbReference>
<keyword evidence="17" id="KW-1185">Reference proteome</keyword>
<dbReference type="InterPro" id="IPR036850">
    <property type="entry name" value="NDK-like_dom_sf"/>
</dbReference>
<feature type="binding site" evidence="12">
    <location>
        <begin position="135"/>
        <end position="138"/>
    </location>
    <ligand>
        <name>GTP</name>
        <dbReference type="ChEBI" id="CHEBI:37565"/>
    </ligand>
</feature>
<dbReference type="InterPro" id="IPR017901">
    <property type="entry name" value="C-CAP_CF_C-like"/>
</dbReference>
<dbReference type="InterPro" id="IPR012945">
    <property type="entry name" value="Tubulin-bd_cofactor_C_dom"/>
</dbReference>
<evidence type="ECO:0000256" key="5">
    <source>
        <dbReference type="ARBA" id="ARBA00022475"/>
    </source>
</evidence>
<evidence type="ECO:0000256" key="4">
    <source>
        <dbReference type="ARBA" id="ARBA00022468"/>
    </source>
</evidence>
<keyword evidence="10" id="KW-0564">Palmitate</keyword>
<evidence type="ECO:0000256" key="10">
    <source>
        <dbReference type="ARBA" id="ARBA00023139"/>
    </source>
</evidence>
<evidence type="ECO:0000256" key="6">
    <source>
        <dbReference type="ARBA" id="ARBA00022707"/>
    </source>
</evidence>
<evidence type="ECO:0000256" key="3">
    <source>
        <dbReference type="ARBA" id="ARBA00015771"/>
    </source>
</evidence>
<evidence type="ECO:0000256" key="2">
    <source>
        <dbReference type="ARBA" id="ARBA00008848"/>
    </source>
</evidence>
<organism evidence="17">
    <name type="scientific">Naegleria gruberi</name>
    <name type="common">Amoeba</name>
    <dbReference type="NCBI Taxonomy" id="5762"/>
    <lineage>
        <taxon>Eukaryota</taxon>
        <taxon>Discoba</taxon>
        <taxon>Heterolobosea</taxon>
        <taxon>Tetramitia</taxon>
        <taxon>Eutetramitia</taxon>
        <taxon>Vahlkampfiidae</taxon>
        <taxon>Naegleria</taxon>
    </lineage>
</organism>
<evidence type="ECO:0000259" key="15">
    <source>
        <dbReference type="PROSITE" id="PS51329"/>
    </source>
</evidence>
<dbReference type="AlphaFoldDB" id="D2V7I7"/>
<dbReference type="PANTHER" id="PTHR15440:SF0">
    <property type="entry name" value="PROTEIN XRP2"/>
    <property type="match status" value="1"/>
</dbReference>
<dbReference type="PIRSF" id="PIRSF037947">
    <property type="entry name" value="Protein_XRP2"/>
    <property type="match status" value="1"/>
</dbReference>
<evidence type="ECO:0000256" key="7">
    <source>
        <dbReference type="ARBA" id="ARBA00022741"/>
    </source>
</evidence>
<protein>
    <recommendedName>
        <fullName evidence="3">Protein XRP2</fullName>
    </recommendedName>
</protein>
<feature type="domain" description="C-CAP/cofactor C-like" evidence="15">
    <location>
        <begin position="47"/>
        <end position="199"/>
    </location>
</feature>
<evidence type="ECO:0000256" key="1">
    <source>
        <dbReference type="ARBA" id="ARBA00004342"/>
    </source>
</evidence>
<keyword evidence="5" id="KW-1003">Cell membrane</keyword>
<dbReference type="InParanoid" id="D2V7I7"/>